<keyword evidence="3" id="KW-1185">Reference proteome</keyword>
<protein>
    <submittedName>
        <fullName evidence="2">Uncharacterized protein</fullName>
    </submittedName>
</protein>
<accession>A0A261FE13</accession>
<dbReference type="Proteomes" id="UP000216444">
    <property type="component" value="Unassembled WGS sequence"/>
</dbReference>
<proteinExistence type="predicted"/>
<sequence length="268" mass="29134">MSALPSFGPDCADAIRRPPVSLRQRDRLSSGWLVSGLESKGPSERGPDCSDAFQISGQSFGCWVHRVGWTVHDVLGRHVLADAPSCKAHDVARIIIVLVRSFDDAALPVGSDLASVNESAHHASSDGRVIVWMRNGLPSMDPGSAAVANLPAGLRLLGLARIGFVNANEWMVLDGWLPRFQGHRWRMRDDGVSQRRARSAIEPLEPRLLRKMTAVSSPGLRPAPRSGSKLPETPRALPRDRFAGSLASCDGLSLWCLFGGYRTIKTNM</sequence>
<name>A0A261FE13_9BIFI</name>
<evidence type="ECO:0000313" key="3">
    <source>
        <dbReference type="Proteomes" id="UP000216444"/>
    </source>
</evidence>
<evidence type="ECO:0000313" key="2">
    <source>
        <dbReference type="EMBL" id="OZG57391.1"/>
    </source>
</evidence>
<dbReference type="AlphaFoldDB" id="A0A261FE13"/>
<organism evidence="2 3">
    <name type="scientific">Bifidobacterium tissieri</name>
    <dbReference type="NCBI Taxonomy" id="1630162"/>
    <lineage>
        <taxon>Bacteria</taxon>
        <taxon>Bacillati</taxon>
        <taxon>Actinomycetota</taxon>
        <taxon>Actinomycetes</taxon>
        <taxon>Bifidobacteriales</taxon>
        <taxon>Bifidobacteriaceae</taxon>
        <taxon>Bifidobacterium</taxon>
    </lineage>
</organism>
<comment type="caution">
    <text evidence="2">The sequence shown here is derived from an EMBL/GenBank/DDBJ whole genome shotgun (WGS) entry which is preliminary data.</text>
</comment>
<evidence type="ECO:0000256" key="1">
    <source>
        <dbReference type="SAM" id="MobiDB-lite"/>
    </source>
</evidence>
<gene>
    <name evidence="2" type="ORF">BTIS_1485</name>
</gene>
<dbReference type="EMBL" id="MWWV01000009">
    <property type="protein sequence ID" value="OZG57391.1"/>
    <property type="molecule type" value="Genomic_DNA"/>
</dbReference>
<reference evidence="2 3" key="1">
    <citation type="journal article" date="2017" name="BMC Genomics">
        <title>Comparative genomic and phylogenomic analyses of the Bifidobacteriaceae family.</title>
        <authorList>
            <person name="Lugli G.A."/>
            <person name="Milani C."/>
            <person name="Turroni F."/>
            <person name="Duranti S."/>
            <person name="Mancabelli L."/>
            <person name="Mangifesta M."/>
            <person name="Ferrario C."/>
            <person name="Modesto M."/>
            <person name="Mattarelli P."/>
            <person name="Jiri K."/>
            <person name="van Sinderen D."/>
            <person name="Ventura M."/>
        </authorList>
    </citation>
    <scope>NUCLEOTIDE SEQUENCE [LARGE SCALE GENOMIC DNA]</scope>
    <source>
        <strain evidence="2 3">DSM 100201</strain>
    </source>
</reference>
<feature type="region of interest" description="Disordered" evidence="1">
    <location>
        <begin position="215"/>
        <end position="236"/>
    </location>
</feature>